<dbReference type="EMBL" id="JBHSTT010000056">
    <property type="protein sequence ID" value="MFC6391073.1"/>
    <property type="molecule type" value="Genomic_DNA"/>
</dbReference>
<comment type="caution">
    <text evidence="2">The sequence shown here is derived from an EMBL/GenBank/DDBJ whole genome shotgun (WGS) entry which is preliminary data.</text>
</comment>
<keyword evidence="1" id="KW-0732">Signal</keyword>
<organism evidence="2 3">
    <name type="scientific">Methylorubrum zatmanii</name>
    <dbReference type="NCBI Taxonomy" id="29429"/>
    <lineage>
        <taxon>Bacteria</taxon>
        <taxon>Pseudomonadati</taxon>
        <taxon>Pseudomonadota</taxon>
        <taxon>Alphaproteobacteria</taxon>
        <taxon>Hyphomicrobiales</taxon>
        <taxon>Methylobacteriaceae</taxon>
        <taxon>Methylorubrum</taxon>
    </lineage>
</organism>
<evidence type="ECO:0000313" key="2">
    <source>
        <dbReference type="EMBL" id="MFC6391073.1"/>
    </source>
</evidence>
<feature type="chain" id="PRO_5046518159" evidence="1">
    <location>
        <begin position="24"/>
        <end position="76"/>
    </location>
</feature>
<dbReference type="RefSeq" id="WP_009864641.1">
    <property type="nucleotide sequence ID" value="NZ_JBHSTT010000056.1"/>
</dbReference>
<protein>
    <submittedName>
        <fullName evidence="2">Uncharacterized protein</fullName>
    </submittedName>
</protein>
<dbReference type="Proteomes" id="UP001596237">
    <property type="component" value="Unassembled WGS sequence"/>
</dbReference>
<feature type="signal peptide" evidence="1">
    <location>
        <begin position="1"/>
        <end position="23"/>
    </location>
</feature>
<name>A0ABW1WRM4_9HYPH</name>
<proteinExistence type="predicted"/>
<sequence>MRTIQILALAAFTSVTVAGSAIADERIHLTPPLFREQARVTAAVRPASELTTTPQLTVAALPNRKVVAEAAMMPAR</sequence>
<keyword evidence="3" id="KW-1185">Reference proteome</keyword>
<gene>
    <name evidence="2" type="ORF">ACFQDP_17265</name>
</gene>
<evidence type="ECO:0000313" key="3">
    <source>
        <dbReference type="Proteomes" id="UP001596237"/>
    </source>
</evidence>
<evidence type="ECO:0000256" key="1">
    <source>
        <dbReference type="SAM" id="SignalP"/>
    </source>
</evidence>
<reference evidence="3" key="1">
    <citation type="journal article" date="2019" name="Int. J. Syst. Evol. Microbiol.">
        <title>The Global Catalogue of Microorganisms (GCM) 10K type strain sequencing project: providing services to taxonomists for standard genome sequencing and annotation.</title>
        <authorList>
            <consortium name="The Broad Institute Genomics Platform"/>
            <consortium name="The Broad Institute Genome Sequencing Center for Infectious Disease"/>
            <person name="Wu L."/>
            <person name="Ma J."/>
        </authorList>
    </citation>
    <scope>NUCLEOTIDE SEQUENCE [LARGE SCALE GENOMIC DNA]</scope>
    <source>
        <strain evidence="3">CCUG 36916</strain>
    </source>
</reference>
<accession>A0ABW1WRM4</accession>